<evidence type="ECO:0000313" key="2">
    <source>
        <dbReference type="EMBL" id="CAE0823746.1"/>
    </source>
</evidence>
<reference evidence="2" key="1">
    <citation type="submission" date="2021-01" db="EMBL/GenBank/DDBJ databases">
        <authorList>
            <person name="Corre E."/>
            <person name="Pelletier E."/>
            <person name="Niang G."/>
            <person name="Scheremetjew M."/>
            <person name="Finn R."/>
            <person name="Kale V."/>
            <person name="Holt S."/>
            <person name="Cochrane G."/>
            <person name="Meng A."/>
            <person name="Brown T."/>
            <person name="Cohen L."/>
        </authorList>
    </citation>
    <scope>NUCLEOTIDE SEQUENCE</scope>
    <source>
        <strain evidence="2">CCMP1594</strain>
    </source>
</reference>
<name>A0A7S4G388_9EUGL</name>
<dbReference type="AlphaFoldDB" id="A0A7S4G388"/>
<sequence length="99" mass="10503">MSLCAPSREVPQHAKPDNIRTPGPTGCPPPRLETVQSHRAQPGPGPQGRVDQCILWGLQVGARGPHLLKDRAFLGTPLTGVHGPSASIDVACTGGREWR</sequence>
<dbReference type="EMBL" id="HBJA01101445">
    <property type="protein sequence ID" value="CAE0823746.1"/>
    <property type="molecule type" value="Transcribed_RNA"/>
</dbReference>
<accession>A0A7S4G388</accession>
<proteinExistence type="predicted"/>
<evidence type="ECO:0000256" key="1">
    <source>
        <dbReference type="SAM" id="MobiDB-lite"/>
    </source>
</evidence>
<feature type="region of interest" description="Disordered" evidence="1">
    <location>
        <begin position="1"/>
        <end position="48"/>
    </location>
</feature>
<organism evidence="2">
    <name type="scientific">Eutreptiella gymnastica</name>
    <dbReference type="NCBI Taxonomy" id="73025"/>
    <lineage>
        <taxon>Eukaryota</taxon>
        <taxon>Discoba</taxon>
        <taxon>Euglenozoa</taxon>
        <taxon>Euglenida</taxon>
        <taxon>Spirocuta</taxon>
        <taxon>Euglenophyceae</taxon>
        <taxon>Eutreptiales</taxon>
        <taxon>Eutreptiaceae</taxon>
        <taxon>Eutreptiella</taxon>
    </lineage>
</organism>
<gene>
    <name evidence="2" type="ORF">EGYM00163_LOCUS34949</name>
</gene>
<protein>
    <submittedName>
        <fullName evidence="2">Uncharacterized protein</fullName>
    </submittedName>
</protein>